<name>B5IFJ4_ACIB4</name>
<evidence type="ECO:0000313" key="1">
    <source>
        <dbReference type="EMBL" id="ADD08920.1"/>
    </source>
</evidence>
<protein>
    <submittedName>
        <fullName evidence="1">Uncharacterized protein</fullName>
    </submittedName>
</protein>
<dbReference type="HOGENOM" id="CLU_1727136_0_0_2"/>
<organism evidence="1 2">
    <name type="scientific">Aciduliprofundum boonei (strain DSM 19572 / T469)</name>
    <dbReference type="NCBI Taxonomy" id="439481"/>
    <lineage>
        <taxon>Archaea</taxon>
        <taxon>Methanobacteriati</taxon>
        <taxon>Thermoplasmatota</taxon>
        <taxon>DHVE2 group</taxon>
        <taxon>Candidatus Aciduliprofundum</taxon>
    </lineage>
</organism>
<dbReference type="AlphaFoldDB" id="B5IFJ4"/>
<keyword evidence="2" id="KW-1185">Reference proteome</keyword>
<gene>
    <name evidence="1" type="ordered locus">Aboo_1111</name>
</gene>
<dbReference type="KEGG" id="abi:Aboo_1111"/>
<sequence>MDDPKKRGIALLVLSSLGLGAYYLLKEDFKELKTVQKSDSPVVIEEKKEDPWSAMTWDKLELLLGSRCIGRNLPGTYYKMSEDEKMSWRRAVYKSAETSLDRAFVYLDSQIISQVYSLRELKDAVSKYSKNRISFEDLYALYKNALQNVFGIR</sequence>
<dbReference type="OrthoDB" id="365904at2157"/>
<proteinExistence type="predicted"/>
<accession>B5IFJ4</accession>
<dbReference type="GeneID" id="8828071"/>
<dbReference type="STRING" id="439481.Aboo_1111"/>
<reference evidence="1" key="1">
    <citation type="submission" date="2010-02" db="EMBL/GenBank/DDBJ databases">
        <title>Complete sequence of Aciduliprofundum boonei T469.</title>
        <authorList>
            <consortium name="US DOE Joint Genome Institute"/>
            <person name="Lucas S."/>
            <person name="Copeland A."/>
            <person name="Lapidus A."/>
            <person name="Cheng J.-F."/>
            <person name="Bruce D."/>
            <person name="Goodwin L."/>
            <person name="Pitluck S."/>
            <person name="Saunders E."/>
            <person name="Detter J.C."/>
            <person name="Han C."/>
            <person name="Tapia R."/>
            <person name="Land M."/>
            <person name="Hauser L."/>
            <person name="Kyrpides N."/>
            <person name="Mikhailova N."/>
            <person name="Flores G."/>
            <person name="Reysenbach A.-L."/>
            <person name="Woyke T."/>
        </authorList>
    </citation>
    <scope>NUCLEOTIDE SEQUENCE</scope>
    <source>
        <strain evidence="1">T469</strain>
    </source>
</reference>
<dbReference type="eggNOG" id="arCOG13549">
    <property type="taxonomic scope" value="Archaea"/>
</dbReference>
<dbReference type="EMBL" id="CP001941">
    <property type="protein sequence ID" value="ADD08920.1"/>
    <property type="molecule type" value="Genomic_DNA"/>
</dbReference>
<dbReference type="Proteomes" id="UP000001400">
    <property type="component" value="Chromosome"/>
</dbReference>
<evidence type="ECO:0000313" key="2">
    <source>
        <dbReference type="Proteomes" id="UP000001400"/>
    </source>
</evidence>
<dbReference type="RefSeq" id="WP_008085730.1">
    <property type="nucleotide sequence ID" value="NC_013926.1"/>
</dbReference>